<dbReference type="PANTHER" id="PTHR46052:SF1">
    <property type="entry name" value="PHOSDUCIN-LIKE PROTEIN"/>
    <property type="match status" value="1"/>
</dbReference>
<dbReference type="InterPro" id="IPR051499">
    <property type="entry name" value="Phosducin-like_reg"/>
</dbReference>
<dbReference type="PANTHER" id="PTHR46052">
    <property type="entry name" value="PHOSDUCIN-LIKE PROTEIN"/>
    <property type="match status" value="1"/>
</dbReference>
<dbReference type="InterPro" id="IPR024253">
    <property type="entry name" value="Phosducin_thioredoxin-like_dom"/>
</dbReference>
<accession>A0A6I9VWB0</accession>
<gene>
    <name evidence="5" type="primary">LOC105422425</name>
</gene>
<organism evidence="4 5">
    <name type="scientific">Pogonomyrmex barbatus</name>
    <name type="common">red harvester ant</name>
    <dbReference type="NCBI Taxonomy" id="144034"/>
    <lineage>
        <taxon>Eukaryota</taxon>
        <taxon>Metazoa</taxon>
        <taxon>Ecdysozoa</taxon>
        <taxon>Arthropoda</taxon>
        <taxon>Hexapoda</taxon>
        <taxon>Insecta</taxon>
        <taxon>Pterygota</taxon>
        <taxon>Neoptera</taxon>
        <taxon>Endopterygota</taxon>
        <taxon>Hymenoptera</taxon>
        <taxon>Apocrita</taxon>
        <taxon>Aculeata</taxon>
        <taxon>Formicoidea</taxon>
        <taxon>Formicidae</taxon>
        <taxon>Myrmicinae</taxon>
        <taxon>Pogonomyrmex</taxon>
    </lineage>
</organism>
<dbReference type="AlphaFoldDB" id="A0A6I9VWB0"/>
<keyword evidence="2" id="KW-0597">Phosphoprotein</keyword>
<keyword evidence="4" id="KW-1185">Reference proteome</keyword>
<sequence length="283" mass="32422">MSTLEDKILGEKLHYYCSSSSEDEGNDSGDSDKECDDVKYTEEPLQYIAPSYSKWDGTCSNTGPKGVIKDWQRYKQLEAEKRESQEKERLQLIKKLSLTCRSTLDEEKEKQNEDLELENLFADEFLLEYQRQRMKEMLAKTQKLHFGKVIDLENTDQFLQAIDQEDKSVIIIVHIYEDNIPGCEAMNGCLISLAEEYPHVKFCKILGSTAGLSKQFKKFGVPTLLAYKNGQVIGNFVRVTDHLGIDFYSSDVETFLTEHGILTDKNCVPLIILNNENRTSDSE</sequence>
<dbReference type="KEGG" id="pbar:105422425"/>
<name>A0A6I9VWB0_9HYME</name>
<proteinExistence type="inferred from homology"/>
<dbReference type="Pfam" id="PF02114">
    <property type="entry name" value="Phosducin"/>
    <property type="match status" value="1"/>
</dbReference>
<dbReference type="Proteomes" id="UP000504615">
    <property type="component" value="Unplaced"/>
</dbReference>
<dbReference type="GeneID" id="105422425"/>
<dbReference type="InterPro" id="IPR023196">
    <property type="entry name" value="Phosducin_N_dom_sf"/>
</dbReference>
<dbReference type="Gene3D" id="1.10.168.10">
    <property type="entry name" value="Phosducin, domain 2"/>
    <property type="match status" value="1"/>
</dbReference>
<evidence type="ECO:0000313" key="5">
    <source>
        <dbReference type="RefSeq" id="XP_011630086.1"/>
    </source>
</evidence>
<evidence type="ECO:0000256" key="1">
    <source>
        <dbReference type="ARBA" id="ARBA00009686"/>
    </source>
</evidence>
<dbReference type="InterPro" id="IPR036249">
    <property type="entry name" value="Thioredoxin-like_sf"/>
</dbReference>
<dbReference type="CDD" id="cd02987">
    <property type="entry name" value="Phd_like_Phd"/>
    <property type="match status" value="1"/>
</dbReference>
<feature type="domain" description="Phosducin" evidence="3">
    <location>
        <begin position="54"/>
        <end position="275"/>
    </location>
</feature>
<evidence type="ECO:0000259" key="3">
    <source>
        <dbReference type="Pfam" id="PF02114"/>
    </source>
</evidence>
<reference evidence="5" key="1">
    <citation type="submission" date="2025-08" db="UniProtKB">
        <authorList>
            <consortium name="RefSeq"/>
        </authorList>
    </citation>
    <scope>IDENTIFICATION</scope>
</reference>
<dbReference type="InterPro" id="IPR001200">
    <property type="entry name" value="Phosducin"/>
</dbReference>
<evidence type="ECO:0000313" key="4">
    <source>
        <dbReference type="Proteomes" id="UP000504615"/>
    </source>
</evidence>
<dbReference type="SUPFAM" id="SSF52833">
    <property type="entry name" value="Thioredoxin-like"/>
    <property type="match status" value="1"/>
</dbReference>
<dbReference type="PRINTS" id="PR00677">
    <property type="entry name" value="PHOSDUCIN"/>
</dbReference>
<dbReference type="RefSeq" id="XP_011630086.1">
    <property type="nucleotide sequence ID" value="XM_011631784.2"/>
</dbReference>
<protein>
    <submittedName>
        <fullName evidence="5">Phosducin-like protein</fullName>
    </submittedName>
</protein>
<dbReference type="GO" id="GO:0008277">
    <property type="term" value="P:regulation of G protein-coupled receptor signaling pathway"/>
    <property type="evidence" value="ECO:0007669"/>
    <property type="project" value="InterPro"/>
</dbReference>
<dbReference type="Gene3D" id="3.40.30.10">
    <property type="entry name" value="Glutaredoxin"/>
    <property type="match status" value="1"/>
</dbReference>
<dbReference type="OrthoDB" id="70588at2759"/>
<comment type="similarity">
    <text evidence="1">Belongs to the phosducin family.</text>
</comment>
<evidence type="ECO:0000256" key="2">
    <source>
        <dbReference type="ARBA" id="ARBA00022553"/>
    </source>
</evidence>